<dbReference type="InterPro" id="IPR036397">
    <property type="entry name" value="RNaseH_sf"/>
</dbReference>
<dbReference type="Gene3D" id="3.30.420.10">
    <property type="entry name" value="Ribonuclease H-like superfamily/Ribonuclease H"/>
    <property type="match status" value="1"/>
</dbReference>
<organism evidence="2 3">
    <name type="scientific">Dendrobium catenatum</name>
    <dbReference type="NCBI Taxonomy" id="906689"/>
    <lineage>
        <taxon>Eukaryota</taxon>
        <taxon>Viridiplantae</taxon>
        <taxon>Streptophyta</taxon>
        <taxon>Embryophyta</taxon>
        <taxon>Tracheophyta</taxon>
        <taxon>Spermatophyta</taxon>
        <taxon>Magnoliopsida</taxon>
        <taxon>Liliopsida</taxon>
        <taxon>Asparagales</taxon>
        <taxon>Orchidaceae</taxon>
        <taxon>Epidendroideae</taxon>
        <taxon>Malaxideae</taxon>
        <taxon>Dendrobiinae</taxon>
        <taxon>Dendrobium</taxon>
    </lineage>
</organism>
<evidence type="ECO:0000313" key="3">
    <source>
        <dbReference type="Proteomes" id="UP000233837"/>
    </source>
</evidence>
<dbReference type="SUPFAM" id="SSF53098">
    <property type="entry name" value="Ribonuclease H-like"/>
    <property type="match status" value="1"/>
</dbReference>
<reference evidence="2 3" key="1">
    <citation type="journal article" date="2016" name="Sci. Rep.">
        <title>The Dendrobium catenatum Lindl. genome sequence provides insights into polysaccharide synthase, floral development and adaptive evolution.</title>
        <authorList>
            <person name="Zhang G.Q."/>
            <person name="Xu Q."/>
            <person name="Bian C."/>
            <person name="Tsai W.C."/>
            <person name="Yeh C.M."/>
            <person name="Liu K.W."/>
            <person name="Yoshida K."/>
            <person name="Zhang L.S."/>
            <person name="Chang S.B."/>
            <person name="Chen F."/>
            <person name="Shi Y."/>
            <person name="Su Y.Y."/>
            <person name="Zhang Y.Q."/>
            <person name="Chen L.J."/>
            <person name="Yin Y."/>
            <person name="Lin M."/>
            <person name="Huang H."/>
            <person name="Deng H."/>
            <person name="Wang Z.W."/>
            <person name="Zhu S.L."/>
            <person name="Zhao X."/>
            <person name="Deng C."/>
            <person name="Niu S.C."/>
            <person name="Huang J."/>
            <person name="Wang M."/>
            <person name="Liu G.H."/>
            <person name="Yang H.J."/>
            <person name="Xiao X.J."/>
            <person name="Hsiao Y.Y."/>
            <person name="Wu W.L."/>
            <person name="Chen Y.Y."/>
            <person name="Mitsuda N."/>
            <person name="Ohme-Takagi M."/>
            <person name="Luo Y.B."/>
            <person name="Van de Peer Y."/>
            <person name="Liu Z.J."/>
        </authorList>
    </citation>
    <scope>NUCLEOTIDE SEQUENCE [LARGE SCALE GENOMIC DNA]</scope>
    <source>
        <tissue evidence="2">The whole plant</tissue>
    </source>
</reference>
<dbReference type="InterPro" id="IPR002156">
    <property type="entry name" value="RNaseH_domain"/>
</dbReference>
<dbReference type="InterPro" id="IPR053151">
    <property type="entry name" value="RNase_H-like"/>
</dbReference>
<feature type="domain" description="RNase H type-1" evidence="1">
    <location>
        <begin position="92"/>
        <end position="205"/>
    </location>
</feature>
<proteinExistence type="predicted"/>
<sequence>MAITIIWFIWLDRNDAKYRNIAMNHKRIIARTKEKINSLYKANLFKNSHFCDFKLVIKKLGIICEENKEEAVPKFMKWIKPKDKVIKINTHGSMASSKWGCGGILRNAEGNMVCGFVGPLSCCSVPYTELMALFQALKIALSMGILRVWIEVDALLVLHFLYPENNGNAENFYTLREINGMLSQMDYVISHIGREGNACADFLARLGAGLAALICFDNSNIPILLRGLIRLDKDGLPYLRK</sequence>
<evidence type="ECO:0000259" key="1">
    <source>
        <dbReference type="Pfam" id="PF13456"/>
    </source>
</evidence>
<name>A0A2I0WPT5_9ASPA</name>
<dbReference type="PANTHER" id="PTHR47723:SF19">
    <property type="entry name" value="POLYNUCLEOTIDYL TRANSFERASE, RIBONUCLEASE H-LIKE SUPERFAMILY PROTEIN"/>
    <property type="match status" value="1"/>
</dbReference>
<dbReference type="InterPro" id="IPR012337">
    <property type="entry name" value="RNaseH-like_sf"/>
</dbReference>
<dbReference type="Proteomes" id="UP000233837">
    <property type="component" value="Unassembled WGS sequence"/>
</dbReference>
<protein>
    <submittedName>
        <fullName evidence="2">Ribonuclease H protein</fullName>
    </submittedName>
</protein>
<dbReference type="EMBL" id="KZ502490">
    <property type="protein sequence ID" value="PKU77675.1"/>
    <property type="molecule type" value="Genomic_DNA"/>
</dbReference>
<keyword evidence="3" id="KW-1185">Reference proteome</keyword>
<gene>
    <name evidence="2" type="ORF">MA16_Dca013467</name>
</gene>
<dbReference type="Pfam" id="PF13456">
    <property type="entry name" value="RVT_3"/>
    <property type="match status" value="1"/>
</dbReference>
<dbReference type="InterPro" id="IPR044730">
    <property type="entry name" value="RNase_H-like_dom_plant"/>
</dbReference>
<evidence type="ECO:0000313" key="2">
    <source>
        <dbReference type="EMBL" id="PKU77675.1"/>
    </source>
</evidence>
<reference evidence="2 3" key="2">
    <citation type="journal article" date="2017" name="Nature">
        <title>The Apostasia genome and the evolution of orchids.</title>
        <authorList>
            <person name="Zhang G.Q."/>
            <person name="Liu K.W."/>
            <person name="Li Z."/>
            <person name="Lohaus R."/>
            <person name="Hsiao Y.Y."/>
            <person name="Niu S.C."/>
            <person name="Wang J.Y."/>
            <person name="Lin Y.C."/>
            <person name="Xu Q."/>
            <person name="Chen L.J."/>
            <person name="Yoshida K."/>
            <person name="Fujiwara S."/>
            <person name="Wang Z.W."/>
            <person name="Zhang Y.Q."/>
            <person name="Mitsuda N."/>
            <person name="Wang M."/>
            <person name="Liu G.H."/>
            <person name="Pecoraro L."/>
            <person name="Huang H.X."/>
            <person name="Xiao X.J."/>
            <person name="Lin M."/>
            <person name="Wu X.Y."/>
            <person name="Wu W.L."/>
            <person name="Chen Y.Y."/>
            <person name="Chang S.B."/>
            <person name="Sakamoto S."/>
            <person name="Ohme-Takagi M."/>
            <person name="Yagi M."/>
            <person name="Zeng S.J."/>
            <person name="Shen C.Y."/>
            <person name="Yeh C.M."/>
            <person name="Luo Y.B."/>
            <person name="Tsai W.C."/>
            <person name="Van de Peer Y."/>
            <person name="Liu Z.J."/>
        </authorList>
    </citation>
    <scope>NUCLEOTIDE SEQUENCE [LARGE SCALE GENOMIC DNA]</scope>
    <source>
        <tissue evidence="2">The whole plant</tissue>
    </source>
</reference>
<dbReference type="PANTHER" id="PTHR47723">
    <property type="entry name" value="OS05G0353850 PROTEIN"/>
    <property type="match status" value="1"/>
</dbReference>
<accession>A0A2I0WPT5</accession>
<dbReference type="GO" id="GO:0003676">
    <property type="term" value="F:nucleic acid binding"/>
    <property type="evidence" value="ECO:0007669"/>
    <property type="project" value="InterPro"/>
</dbReference>
<dbReference type="AlphaFoldDB" id="A0A2I0WPT5"/>
<dbReference type="GO" id="GO:0004523">
    <property type="term" value="F:RNA-DNA hybrid ribonuclease activity"/>
    <property type="evidence" value="ECO:0007669"/>
    <property type="project" value="InterPro"/>
</dbReference>
<dbReference type="CDD" id="cd06222">
    <property type="entry name" value="RNase_H_like"/>
    <property type="match status" value="1"/>
</dbReference>